<organism evidence="3 4">
    <name type="scientific">Aquimonas voraii</name>
    <dbReference type="NCBI Taxonomy" id="265719"/>
    <lineage>
        <taxon>Bacteria</taxon>
        <taxon>Pseudomonadati</taxon>
        <taxon>Pseudomonadota</taxon>
        <taxon>Gammaproteobacteria</taxon>
        <taxon>Lysobacterales</taxon>
        <taxon>Lysobacteraceae</taxon>
        <taxon>Aquimonas</taxon>
    </lineage>
</organism>
<feature type="compositionally biased region" description="Basic and acidic residues" evidence="2">
    <location>
        <begin position="269"/>
        <end position="285"/>
    </location>
</feature>
<dbReference type="EMBL" id="FNAG01000012">
    <property type="protein sequence ID" value="SDD96598.1"/>
    <property type="molecule type" value="Genomic_DNA"/>
</dbReference>
<reference evidence="3 4" key="1">
    <citation type="submission" date="2016-10" db="EMBL/GenBank/DDBJ databases">
        <authorList>
            <person name="de Groot N.N."/>
        </authorList>
    </citation>
    <scope>NUCLEOTIDE SEQUENCE [LARGE SCALE GENOMIC DNA]</scope>
    <source>
        <strain evidence="3 4">DSM 16957</strain>
    </source>
</reference>
<dbReference type="STRING" id="265719.SAMN04488509_1121"/>
<evidence type="ECO:0000256" key="1">
    <source>
        <dbReference type="SAM" id="Coils"/>
    </source>
</evidence>
<feature type="coiled-coil region" evidence="1">
    <location>
        <begin position="341"/>
        <end position="368"/>
    </location>
</feature>
<dbReference type="Proteomes" id="UP000199603">
    <property type="component" value="Unassembled WGS sequence"/>
</dbReference>
<dbReference type="AlphaFoldDB" id="A0A1G6Z1W9"/>
<keyword evidence="4" id="KW-1185">Reference proteome</keyword>
<keyword evidence="1" id="KW-0175">Coiled coil</keyword>
<feature type="region of interest" description="Disordered" evidence="2">
    <location>
        <begin position="252"/>
        <end position="292"/>
    </location>
</feature>
<gene>
    <name evidence="3" type="ORF">SAMN04488509_1121</name>
</gene>
<evidence type="ECO:0000256" key="2">
    <source>
        <dbReference type="SAM" id="MobiDB-lite"/>
    </source>
</evidence>
<dbReference type="OrthoDB" id="573462at2"/>
<dbReference type="RefSeq" id="WP_091244498.1">
    <property type="nucleotide sequence ID" value="NZ_FNAG01000012.1"/>
</dbReference>
<evidence type="ECO:0000313" key="4">
    <source>
        <dbReference type="Proteomes" id="UP000199603"/>
    </source>
</evidence>
<sequence>MNAATSLIERYRDAVIRHHPSAAGLPDALLMERSGDLSVYYAPFEYVNPAARIVLVGITPGIQQAENALASAKASLAAGASASEALRIAKGVASFSGPMRANLVRCLDAIGLPQALGIESADTLFSKHTDQVHYTSVLRYPVLYRGENYNRQIAIRRSEFLQRWVSCAFGTEVAPLAHALWIPLGDQPAEVMLKLAEQGHVDRQRVLIGVPHPSGANAERVACFCGAKSPEEASAKTDGHSLVESRERLHAQLQATRQETHSRSALHQARTESSEDGHPRSRSSTEHTSMVTQSAETFLASRFERTALPTKYIAGFRLPNGREIALERNRTQSIYLWTPPLDNVSAQLAQYRTRYAAHKSRNSNLNAKNGPTLREGRPVDYWKLPSVADLESLLGFA</sequence>
<evidence type="ECO:0000313" key="3">
    <source>
        <dbReference type="EMBL" id="SDD96598.1"/>
    </source>
</evidence>
<accession>A0A1G6Z1W9</accession>
<protein>
    <submittedName>
        <fullName evidence="3">Uracil DNA glycosylase superfamily protein</fullName>
    </submittedName>
</protein>
<proteinExistence type="predicted"/>
<name>A0A1G6Z1W9_9GAMM</name>